<proteinExistence type="predicted"/>
<accession>A0A226QN36</accession>
<evidence type="ECO:0000313" key="2">
    <source>
        <dbReference type="Proteomes" id="UP000198394"/>
    </source>
</evidence>
<reference evidence="1 2" key="1">
    <citation type="submission" date="2017-04" db="EMBL/GenBank/DDBJ databases">
        <title>The genome sequence of Parageobacillus galactosidasius DSM 18751.</title>
        <authorList>
            <person name="Ramaloko W.T."/>
            <person name="Koen N."/>
            <person name="Polliack S."/>
            <person name="Aliyu H."/>
            <person name="Lebre P."/>
            <person name="Mohr T."/>
            <person name="Oswald F."/>
            <person name="Zwick M."/>
            <person name="Neumann A."/>
            <person name="Syldatk C."/>
            <person name="Cowan D."/>
            <person name="De Maayer P."/>
        </authorList>
    </citation>
    <scope>NUCLEOTIDE SEQUENCE [LARGE SCALE GENOMIC DNA]</scope>
    <source>
        <strain evidence="1 2">DSM 18751</strain>
    </source>
</reference>
<organism evidence="1 2">
    <name type="scientific">Parageobacillus galactosidasius</name>
    <dbReference type="NCBI Taxonomy" id="883812"/>
    <lineage>
        <taxon>Bacteria</taxon>
        <taxon>Bacillati</taxon>
        <taxon>Bacillota</taxon>
        <taxon>Bacilli</taxon>
        <taxon>Bacillales</taxon>
        <taxon>Anoxybacillaceae</taxon>
        <taxon>Parageobacillus</taxon>
    </lineage>
</organism>
<sequence>MPFPCAFDDLFQRIFRFPAEFLINLLQGGNKARWGVRAAVGVFDEGFVADCSFICFNDFVDGIAFDK</sequence>
<comment type="caution">
    <text evidence="1">The sequence shown here is derived from an EMBL/GenBank/DDBJ whole genome shotgun (WGS) entry which is preliminary data.</text>
</comment>
<dbReference type="Proteomes" id="UP000198394">
    <property type="component" value="Unassembled WGS sequence"/>
</dbReference>
<dbReference type="AlphaFoldDB" id="A0A226QN36"/>
<evidence type="ECO:0000313" key="1">
    <source>
        <dbReference type="EMBL" id="OXB93127.1"/>
    </source>
</evidence>
<gene>
    <name evidence="1" type="ORF">B9L23_18685</name>
</gene>
<protein>
    <submittedName>
        <fullName evidence="1">Uncharacterized protein</fullName>
    </submittedName>
</protein>
<keyword evidence="2" id="KW-1185">Reference proteome</keyword>
<name>A0A226QN36_9BACL</name>
<dbReference type="EMBL" id="NDYL01000002">
    <property type="protein sequence ID" value="OXB93127.1"/>
    <property type="molecule type" value="Genomic_DNA"/>
</dbReference>